<keyword evidence="3" id="KW-1185">Reference proteome</keyword>
<dbReference type="Proteomes" id="UP000501891">
    <property type="component" value="Chromosome"/>
</dbReference>
<dbReference type="KEGG" id="acru:HHL28_05850"/>
<organism evidence="2 3">
    <name type="scientific">Aerophototrophica crusticola</name>
    <dbReference type="NCBI Taxonomy" id="1709002"/>
    <lineage>
        <taxon>Bacteria</taxon>
        <taxon>Pseudomonadati</taxon>
        <taxon>Pseudomonadota</taxon>
        <taxon>Alphaproteobacteria</taxon>
        <taxon>Rhodospirillales</taxon>
        <taxon>Rhodospirillaceae</taxon>
        <taxon>Aerophototrophica</taxon>
    </lineage>
</organism>
<protein>
    <submittedName>
        <fullName evidence="2">Uncharacterized protein</fullName>
    </submittedName>
</protein>
<proteinExistence type="predicted"/>
<name>A0A858R5M6_9PROT</name>
<evidence type="ECO:0000313" key="2">
    <source>
        <dbReference type="EMBL" id="QJE72685.1"/>
    </source>
</evidence>
<evidence type="ECO:0000256" key="1">
    <source>
        <dbReference type="SAM" id="MobiDB-lite"/>
    </source>
</evidence>
<sequence length="101" mass="11296">MNRSRLPVQQPTAQQRAWLRRGLDQAGGKLPLFDKKGGKVPKTLVRRCIELGWAEPWFANPTMPDWMVCRLTEEGRRVATENGASPGQEILPGLAELTDTV</sequence>
<reference evidence="2" key="1">
    <citation type="submission" date="2020-04" db="EMBL/GenBank/DDBJ databases">
        <title>A desert anoxygenic phototrophic bacterium fixes CO2 using RubisCO under aerobic conditions.</title>
        <authorList>
            <person name="Tang K."/>
        </authorList>
    </citation>
    <scope>NUCLEOTIDE SEQUENCE [LARGE SCALE GENOMIC DNA]</scope>
    <source>
        <strain evidence="2">MIMtkB3</strain>
    </source>
</reference>
<dbReference type="EMBL" id="CP051775">
    <property type="protein sequence ID" value="QJE72685.1"/>
    <property type="molecule type" value="Genomic_DNA"/>
</dbReference>
<feature type="region of interest" description="Disordered" evidence="1">
    <location>
        <begin position="79"/>
        <end position="101"/>
    </location>
</feature>
<gene>
    <name evidence="2" type="ORF">HHL28_05850</name>
</gene>
<accession>A0A858R5M6</accession>
<dbReference type="AlphaFoldDB" id="A0A858R5M6"/>
<evidence type="ECO:0000313" key="3">
    <source>
        <dbReference type="Proteomes" id="UP000501891"/>
    </source>
</evidence>